<dbReference type="PANTHER" id="PTHR42648">
    <property type="entry name" value="TRANSPOSASE, PUTATIVE-RELATED"/>
    <property type="match status" value="1"/>
</dbReference>
<feature type="domain" description="Integrase catalytic" evidence="1">
    <location>
        <begin position="1"/>
        <end position="116"/>
    </location>
</feature>
<organism evidence="2 3">
    <name type="scientific">Nitrosomonas eutropha</name>
    <dbReference type="NCBI Taxonomy" id="916"/>
    <lineage>
        <taxon>Bacteria</taxon>
        <taxon>Pseudomonadati</taxon>
        <taxon>Pseudomonadota</taxon>
        <taxon>Betaproteobacteria</taxon>
        <taxon>Nitrosomonadales</taxon>
        <taxon>Nitrosomonadaceae</taxon>
        <taxon>Nitrosomonas</taxon>
    </lineage>
</organism>
<proteinExistence type="predicted"/>
<evidence type="ECO:0000313" key="2">
    <source>
        <dbReference type="EMBL" id="PXV79720.1"/>
    </source>
</evidence>
<dbReference type="PANTHER" id="PTHR42648:SF15">
    <property type="entry name" value="BLL8290 PROTEIN"/>
    <property type="match status" value="1"/>
</dbReference>
<comment type="caution">
    <text evidence="2">The sequence shown here is derived from an EMBL/GenBank/DDBJ whole genome shotgun (WGS) entry which is preliminary data.</text>
</comment>
<dbReference type="InterPro" id="IPR036397">
    <property type="entry name" value="RNaseH_sf"/>
</dbReference>
<dbReference type="SUPFAM" id="SSF53098">
    <property type="entry name" value="Ribonuclease H-like"/>
    <property type="match status" value="1"/>
</dbReference>
<evidence type="ECO:0000259" key="1">
    <source>
        <dbReference type="PROSITE" id="PS50994"/>
    </source>
</evidence>
<sequence>MWPPNPTKPQPAPSAGAFLKALHNACPIKITRMLTDNGKEFTDRLFASRERNPSGNHQFDQLCQELGIEHRLTRPHTAQTNGMVERFNRHITDVLKIYRFNSAEDLEQTLIRYVSL</sequence>
<gene>
    <name evidence="2" type="ORF">C8R14_12239</name>
</gene>
<dbReference type="InterPro" id="IPR001584">
    <property type="entry name" value="Integrase_cat-core"/>
</dbReference>
<protein>
    <submittedName>
        <fullName evidence="2">Integrase-like protein</fullName>
    </submittedName>
</protein>
<dbReference type="Pfam" id="PF13683">
    <property type="entry name" value="rve_3"/>
    <property type="match status" value="1"/>
</dbReference>
<dbReference type="InterPro" id="IPR012337">
    <property type="entry name" value="RNaseH-like_sf"/>
</dbReference>
<dbReference type="PROSITE" id="PS50994">
    <property type="entry name" value="INTEGRASE"/>
    <property type="match status" value="1"/>
</dbReference>
<name>A0ABX5M8W4_9PROT</name>
<dbReference type="EMBL" id="QICQ01000022">
    <property type="protein sequence ID" value="PXV79720.1"/>
    <property type="molecule type" value="Genomic_DNA"/>
</dbReference>
<evidence type="ECO:0000313" key="3">
    <source>
        <dbReference type="Proteomes" id="UP000247780"/>
    </source>
</evidence>
<dbReference type="Gene3D" id="3.30.420.10">
    <property type="entry name" value="Ribonuclease H-like superfamily/Ribonuclease H"/>
    <property type="match status" value="1"/>
</dbReference>
<dbReference type="InterPro" id="IPR039537">
    <property type="entry name" value="Retrotran_Ty1/copia-like"/>
</dbReference>
<dbReference type="Proteomes" id="UP000247780">
    <property type="component" value="Unassembled WGS sequence"/>
</dbReference>
<accession>A0ABX5M8W4</accession>
<reference evidence="2 3" key="1">
    <citation type="submission" date="2018-04" db="EMBL/GenBank/DDBJ databases">
        <title>Active sludge and wastewater microbial communities from Klosterneuburg, Austria.</title>
        <authorList>
            <person name="Wagner M."/>
        </authorList>
    </citation>
    <scope>NUCLEOTIDE SEQUENCE [LARGE SCALE GENOMIC DNA]</scope>
    <source>
        <strain evidence="2 3">Nm 57</strain>
    </source>
</reference>
<keyword evidence="3" id="KW-1185">Reference proteome</keyword>